<dbReference type="PANTHER" id="PTHR43356:SF2">
    <property type="entry name" value="PHOSPHATE ACETYLTRANSFERASE"/>
    <property type="match status" value="1"/>
</dbReference>
<reference evidence="6" key="1">
    <citation type="submission" date="2016-11" db="EMBL/GenBank/DDBJ databases">
        <authorList>
            <person name="Varghese N."/>
            <person name="Submissions S."/>
        </authorList>
    </citation>
    <scope>NUCLEOTIDE SEQUENCE [LARGE SCALE GENOMIC DNA]</scope>
    <source>
        <strain evidence="6">CGMCC 1.6496</strain>
    </source>
</reference>
<dbReference type="InterPro" id="IPR050500">
    <property type="entry name" value="Phos_Acetyltrans/Butyryltrans"/>
</dbReference>
<proteinExistence type="inferred from homology"/>
<dbReference type="InterPro" id="IPR012147">
    <property type="entry name" value="P_Ac_Bu_trans"/>
</dbReference>
<keyword evidence="6" id="KW-1185">Reference proteome</keyword>
<gene>
    <name evidence="5" type="ORF">SAMN05421807_11723</name>
</gene>
<organism evidence="5 6">
    <name type="scientific">Virgibacillus chiguensis</name>
    <dbReference type="NCBI Taxonomy" id="411959"/>
    <lineage>
        <taxon>Bacteria</taxon>
        <taxon>Bacillati</taxon>
        <taxon>Bacillota</taxon>
        <taxon>Bacilli</taxon>
        <taxon>Bacillales</taxon>
        <taxon>Bacillaceae</taxon>
        <taxon>Virgibacillus</taxon>
    </lineage>
</organism>
<evidence type="ECO:0000256" key="2">
    <source>
        <dbReference type="ARBA" id="ARBA00022679"/>
    </source>
</evidence>
<evidence type="ECO:0000313" key="5">
    <source>
        <dbReference type="EMBL" id="SHH88321.1"/>
    </source>
</evidence>
<dbReference type="RefSeq" id="WP_073011980.1">
    <property type="nucleotide sequence ID" value="NZ_FQXD01000017.1"/>
</dbReference>
<dbReference type="EMBL" id="FQXD01000017">
    <property type="protein sequence ID" value="SHH88321.1"/>
    <property type="molecule type" value="Genomic_DNA"/>
</dbReference>
<dbReference type="SUPFAM" id="SSF53659">
    <property type="entry name" value="Isocitrate/Isopropylmalate dehydrogenase-like"/>
    <property type="match status" value="1"/>
</dbReference>
<protein>
    <submittedName>
        <fullName evidence="5">Phosphate butyryltransferase</fullName>
    </submittedName>
</protein>
<sequence>MLHDFQELEQKIGNIKEPKKVAVVKAANEHALESIFELANEGVVIPFLIDSQSEIEDLISKMDMKNTTYHIVDVSSDQEAAYKGVELVRENKVHFIIKGNIQTGTLLKEVVHRETGIREKDVLSHLALIDVPAYPKLIGVTDGGMLLTPNVDQKQAMIENALEVMRALNYYHPKFAVLSAAEVVQPKLPASTDADELTKRFKESEDCVVEGPISLDVALRPSIATEKGYQGEINGDADVLVASDVVAGNTLSKSMLLLANGTMAGIILGAQVPIVLTSRSSSTLEKRYSLLLALQISHAQKEEGVNEDGGSYSIYKSWSNINETCIF</sequence>
<dbReference type="OrthoDB" id="9774179at2"/>
<accession>A0A1M5WLA9</accession>
<dbReference type="Gene3D" id="3.40.718.10">
    <property type="entry name" value="Isopropylmalate Dehydrogenase"/>
    <property type="match status" value="1"/>
</dbReference>
<dbReference type="PIRSF" id="PIRSF000428">
    <property type="entry name" value="P_Ac_trans"/>
    <property type="match status" value="1"/>
</dbReference>
<evidence type="ECO:0000256" key="1">
    <source>
        <dbReference type="ARBA" id="ARBA00005656"/>
    </source>
</evidence>
<dbReference type="AlphaFoldDB" id="A0A1M5WLA9"/>
<evidence type="ECO:0000313" key="6">
    <source>
        <dbReference type="Proteomes" id="UP000184079"/>
    </source>
</evidence>
<keyword evidence="2 5" id="KW-0808">Transferase</keyword>
<keyword evidence="3" id="KW-0012">Acyltransferase</keyword>
<feature type="domain" description="Phosphate acetyl/butaryl transferase" evidence="4">
    <location>
        <begin position="54"/>
        <end position="285"/>
    </location>
</feature>
<dbReference type="PANTHER" id="PTHR43356">
    <property type="entry name" value="PHOSPHATE ACETYLTRANSFERASE"/>
    <property type="match status" value="1"/>
</dbReference>
<dbReference type="Proteomes" id="UP000184079">
    <property type="component" value="Unassembled WGS sequence"/>
</dbReference>
<name>A0A1M5WLA9_9BACI</name>
<dbReference type="Pfam" id="PF01515">
    <property type="entry name" value="PTA_PTB"/>
    <property type="match status" value="1"/>
</dbReference>
<dbReference type="InterPro" id="IPR002505">
    <property type="entry name" value="PTA_PTB"/>
</dbReference>
<evidence type="ECO:0000259" key="4">
    <source>
        <dbReference type="Pfam" id="PF01515"/>
    </source>
</evidence>
<evidence type="ECO:0000256" key="3">
    <source>
        <dbReference type="ARBA" id="ARBA00023315"/>
    </source>
</evidence>
<comment type="similarity">
    <text evidence="1">Belongs to the phosphate acetyltransferase and butyryltransferase family.</text>
</comment>
<dbReference type="GO" id="GO:0016746">
    <property type="term" value="F:acyltransferase activity"/>
    <property type="evidence" value="ECO:0007669"/>
    <property type="project" value="UniProtKB-KW"/>
</dbReference>